<dbReference type="RefSeq" id="WP_208261004.1">
    <property type="nucleotide sequence ID" value="NZ_JAGEOJ010000018.1"/>
</dbReference>
<sequence length="367" mass="40954">MPEASLSLRTLNRTHLVRQLLVERSTLPALDTIRHLVAVQGQEPNWPYVGLWTRLVDFRREDLAALLDERAVVRGTTLRRTVHLTTAEDFLWLRPSVLPIVMSALKTAYFADEIEGMDLAELEKAGRELITGRELTRREFAKLLGERYPDRLPRRLAEAVEVMIPMVHGTAVGAWGGWSGAKNVSVSIAEETLGAPLVAGPEPEKLILRYLTAFGPAGVMDVQAWSGTTRLREVMNGMRDRLRVYKSEEGQELFDVPDGPIADADLPVPVRFLPAFDNAVLGYKDRTRMISEDDRKQIAWEGSAGVPLFLVDGFVRGRWSIKADELRVTPFRPLTPAEQEAVSEEATYLLAFLVPDGATLAPVIEHV</sequence>
<accession>A0A939PIV7</accession>
<reference evidence="1" key="1">
    <citation type="submission" date="2021-03" db="EMBL/GenBank/DDBJ databases">
        <authorList>
            <person name="Kanchanasin P."/>
            <person name="Saeng-In P."/>
            <person name="Phongsopitanun W."/>
            <person name="Yuki M."/>
            <person name="Kudo T."/>
            <person name="Ohkuma M."/>
            <person name="Tanasupawat S."/>
        </authorList>
    </citation>
    <scope>NUCLEOTIDE SEQUENCE</scope>
    <source>
        <strain evidence="1">GKU 128</strain>
    </source>
</reference>
<dbReference type="InterPro" id="IPR009351">
    <property type="entry name" value="AlkZ-like"/>
</dbReference>
<gene>
    <name evidence="1" type="ORF">J4573_38235</name>
</gene>
<protein>
    <submittedName>
        <fullName evidence="1">AlkZ family DNA glycosylase</fullName>
    </submittedName>
</protein>
<keyword evidence="2" id="KW-1185">Reference proteome</keyword>
<dbReference type="Proteomes" id="UP000669179">
    <property type="component" value="Unassembled WGS sequence"/>
</dbReference>
<dbReference type="PANTHER" id="PTHR38479:SF2">
    <property type="entry name" value="WINGED HELIX DNA-BINDING DOMAIN-CONTAINING PROTEIN"/>
    <property type="match status" value="1"/>
</dbReference>
<dbReference type="PANTHER" id="PTHR38479">
    <property type="entry name" value="LMO0824 PROTEIN"/>
    <property type="match status" value="1"/>
</dbReference>
<evidence type="ECO:0000313" key="1">
    <source>
        <dbReference type="EMBL" id="MBO2452983.1"/>
    </source>
</evidence>
<evidence type="ECO:0000313" key="2">
    <source>
        <dbReference type="Proteomes" id="UP000669179"/>
    </source>
</evidence>
<proteinExistence type="predicted"/>
<comment type="caution">
    <text evidence="1">The sequence shown here is derived from an EMBL/GenBank/DDBJ whole genome shotgun (WGS) entry which is preliminary data.</text>
</comment>
<dbReference type="EMBL" id="JAGEOJ010000018">
    <property type="protein sequence ID" value="MBO2452983.1"/>
    <property type="molecule type" value="Genomic_DNA"/>
</dbReference>
<dbReference type="AlphaFoldDB" id="A0A939PIV7"/>
<organism evidence="1 2">
    <name type="scientific">Actinomadura barringtoniae</name>
    <dbReference type="NCBI Taxonomy" id="1427535"/>
    <lineage>
        <taxon>Bacteria</taxon>
        <taxon>Bacillati</taxon>
        <taxon>Actinomycetota</taxon>
        <taxon>Actinomycetes</taxon>
        <taxon>Streptosporangiales</taxon>
        <taxon>Thermomonosporaceae</taxon>
        <taxon>Actinomadura</taxon>
    </lineage>
</organism>
<name>A0A939PIV7_9ACTN</name>
<dbReference type="Pfam" id="PF06224">
    <property type="entry name" value="AlkZ-like"/>
    <property type="match status" value="1"/>
</dbReference>